<protein>
    <recommendedName>
        <fullName evidence="5">Dehydrogenase</fullName>
    </recommendedName>
</protein>
<keyword evidence="2" id="KW-0560">Oxidoreductase</keyword>
<comment type="similarity">
    <text evidence="1">Belongs to the short-chain dehydrogenases/reductases (SDR) family.</text>
</comment>
<dbReference type="Pfam" id="PF00106">
    <property type="entry name" value="adh_short"/>
    <property type="match status" value="1"/>
</dbReference>
<dbReference type="PANTHER" id="PTHR44196">
    <property type="entry name" value="DEHYDROGENASE/REDUCTASE SDR FAMILY MEMBER 7B"/>
    <property type="match status" value="1"/>
</dbReference>
<dbReference type="Gene3D" id="3.40.50.720">
    <property type="entry name" value="NAD(P)-binding Rossmann-like Domain"/>
    <property type="match status" value="1"/>
</dbReference>
<dbReference type="SUPFAM" id="SSF51735">
    <property type="entry name" value="NAD(P)-binding Rossmann-fold domains"/>
    <property type="match status" value="1"/>
</dbReference>
<reference evidence="3" key="1">
    <citation type="submission" date="2023-10" db="EMBL/GenBank/DDBJ databases">
        <title>Genome assembly of Pristionchus species.</title>
        <authorList>
            <person name="Yoshida K."/>
            <person name="Sommer R.J."/>
        </authorList>
    </citation>
    <scope>NUCLEOTIDE SEQUENCE</scope>
    <source>
        <strain evidence="3">RS0144</strain>
    </source>
</reference>
<gene>
    <name evidence="3" type="ORF">PENTCL1PPCAC_16707</name>
</gene>
<dbReference type="GO" id="GO:0016020">
    <property type="term" value="C:membrane"/>
    <property type="evidence" value="ECO:0007669"/>
    <property type="project" value="TreeGrafter"/>
</dbReference>
<dbReference type="InterPro" id="IPR036291">
    <property type="entry name" value="NAD(P)-bd_dom_sf"/>
</dbReference>
<dbReference type="PANTHER" id="PTHR44196:SF1">
    <property type="entry name" value="DEHYDROGENASE_REDUCTASE SDR FAMILY MEMBER 7B"/>
    <property type="match status" value="1"/>
</dbReference>
<keyword evidence="4" id="KW-1185">Reference proteome</keyword>
<evidence type="ECO:0008006" key="5">
    <source>
        <dbReference type="Google" id="ProtNLM"/>
    </source>
</evidence>
<dbReference type="GO" id="GO:0016491">
    <property type="term" value="F:oxidoreductase activity"/>
    <property type="evidence" value="ECO:0007669"/>
    <property type="project" value="UniProtKB-KW"/>
</dbReference>
<dbReference type="PRINTS" id="PR00081">
    <property type="entry name" value="GDHRDH"/>
</dbReference>
<accession>A0AAV5TJS3</accession>
<dbReference type="InterPro" id="IPR002347">
    <property type="entry name" value="SDR_fam"/>
</dbReference>
<sequence>IPGAHRQPRFNFKDKTVLITGASGGLGEGLARELYNRGARLILVARSVEKLKALCDELRRSGPGHELDYAFVDLAAPENIEDLVKLSHDGQIDCLINNAGISMRGSIIESDPSVHRRVMEINYFGQIAITRALLPFIPSDGSIVVIGSLMGKAALPNR</sequence>
<dbReference type="AlphaFoldDB" id="A0AAV5TJS3"/>
<dbReference type="EMBL" id="BTSX01000004">
    <property type="protein sequence ID" value="GMS94532.1"/>
    <property type="molecule type" value="Genomic_DNA"/>
</dbReference>
<dbReference type="Proteomes" id="UP001432027">
    <property type="component" value="Unassembled WGS sequence"/>
</dbReference>
<evidence type="ECO:0000256" key="2">
    <source>
        <dbReference type="ARBA" id="ARBA00023002"/>
    </source>
</evidence>
<organism evidence="3 4">
    <name type="scientific">Pristionchus entomophagus</name>
    <dbReference type="NCBI Taxonomy" id="358040"/>
    <lineage>
        <taxon>Eukaryota</taxon>
        <taxon>Metazoa</taxon>
        <taxon>Ecdysozoa</taxon>
        <taxon>Nematoda</taxon>
        <taxon>Chromadorea</taxon>
        <taxon>Rhabditida</taxon>
        <taxon>Rhabditina</taxon>
        <taxon>Diplogasteromorpha</taxon>
        <taxon>Diplogasteroidea</taxon>
        <taxon>Neodiplogasteridae</taxon>
        <taxon>Pristionchus</taxon>
    </lineage>
</organism>
<evidence type="ECO:0000313" key="3">
    <source>
        <dbReference type="EMBL" id="GMS94532.1"/>
    </source>
</evidence>
<name>A0AAV5TJS3_9BILA</name>
<proteinExistence type="inferred from homology"/>
<feature type="non-terminal residue" evidence="3">
    <location>
        <position position="1"/>
    </location>
</feature>
<evidence type="ECO:0000256" key="1">
    <source>
        <dbReference type="ARBA" id="ARBA00006484"/>
    </source>
</evidence>
<evidence type="ECO:0000313" key="4">
    <source>
        <dbReference type="Proteomes" id="UP001432027"/>
    </source>
</evidence>
<comment type="caution">
    <text evidence="3">The sequence shown here is derived from an EMBL/GenBank/DDBJ whole genome shotgun (WGS) entry which is preliminary data.</text>
</comment>